<organism evidence="2">
    <name type="scientific">Bulboplastis apyrenoidosa</name>
    <dbReference type="NCBI Taxonomy" id="1070855"/>
    <lineage>
        <taxon>Eukaryota</taxon>
        <taxon>Rhodophyta</taxon>
        <taxon>Rhodellophyceae</taxon>
        <taxon>Dixoniellales</taxon>
        <taxon>Dixoniellaceae</taxon>
        <taxon>Bulboplastis</taxon>
    </lineage>
</organism>
<evidence type="ECO:0000313" key="2">
    <source>
        <dbReference type="EMBL" id="ARO90854.1"/>
    </source>
</evidence>
<dbReference type="AlphaFoldDB" id="A0A1Y9TMG6"/>
<dbReference type="RefSeq" id="YP_009370365.1">
    <property type="nucleotide sequence ID" value="NC_034787.1"/>
</dbReference>
<proteinExistence type="predicted"/>
<gene>
    <name evidence="2" type="primary">ycf33</name>
</gene>
<geneLocation type="chloroplast" evidence="2"/>
<sequence length="65" mass="7596">MINFFKLTIQFIYFFFVSLIGLIITMTGPLLQKSNKRENILKLILLSVILTITALIFYQMLEQPV</sequence>
<reference evidence="2" key="1">
    <citation type="submission" date="2017-03" db="EMBL/GenBank/DDBJ databases">
        <title>The new red algal subphylum Proteorhodophytina comprises the largest and most divergent plastid genomes known.</title>
        <authorList>
            <person name="Munoz-Gomez S.A."/>
            <person name="Mejia-Franco F.G."/>
            <person name="Durnin K."/>
            <person name="Morgan C."/>
            <person name="Grisdale C.J."/>
            <person name="Archibald J.M."/>
            <person name="Slamovits C.H."/>
        </authorList>
    </citation>
    <scope>NUCLEOTIDE SEQUENCE</scope>
    <source>
        <strain evidence="2">NIES-2742</strain>
    </source>
</reference>
<keyword evidence="2" id="KW-0934">Plastid</keyword>
<protein>
    <submittedName>
        <fullName evidence="2">Conserved hypothetical plastid protein</fullName>
    </submittedName>
</protein>
<accession>A0A1Y9TMG6</accession>
<feature type="transmembrane region" description="Helical" evidence="1">
    <location>
        <begin position="12"/>
        <end position="31"/>
    </location>
</feature>
<keyword evidence="1" id="KW-0812">Transmembrane</keyword>
<keyword evidence="1" id="KW-0472">Membrane</keyword>
<evidence type="ECO:0000256" key="1">
    <source>
        <dbReference type="SAM" id="Phobius"/>
    </source>
</evidence>
<keyword evidence="1" id="KW-1133">Transmembrane helix</keyword>
<name>A0A1Y9TMG6_9RHOD</name>
<dbReference type="GeneID" id="32887585"/>
<dbReference type="EMBL" id="KY709209">
    <property type="protein sequence ID" value="ARO90854.1"/>
    <property type="molecule type" value="Genomic_DNA"/>
</dbReference>
<keyword evidence="2" id="KW-0150">Chloroplast</keyword>
<feature type="transmembrane region" description="Helical" evidence="1">
    <location>
        <begin position="43"/>
        <end position="61"/>
    </location>
</feature>